<dbReference type="AlphaFoldDB" id="A0A9N9D896"/>
<reference evidence="1" key="1">
    <citation type="submission" date="2021-06" db="EMBL/GenBank/DDBJ databases">
        <authorList>
            <person name="Kallberg Y."/>
            <person name="Tangrot J."/>
            <person name="Rosling A."/>
        </authorList>
    </citation>
    <scope>NUCLEOTIDE SEQUENCE</scope>
    <source>
        <strain evidence="1">MA453B</strain>
    </source>
</reference>
<evidence type="ECO:0000313" key="1">
    <source>
        <dbReference type="EMBL" id="CAG8626396.1"/>
    </source>
</evidence>
<evidence type="ECO:0000313" key="2">
    <source>
        <dbReference type="Proteomes" id="UP000789405"/>
    </source>
</evidence>
<name>A0A9N9D896_9GLOM</name>
<proteinExistence type="predicted"/>
<gene>
    <name evidence="1" type="ORF">DERYTH_LOCUS8911</name>
</gene>
<protein>
    <submittedName>
        <fullName evidence="1">10682_t:CDS:1</fullName>
    </submittedName>
</protein>
<dbReference type="EMBL" id="CAJVPY010004725">
    <property type="protein sequence ID" value="CAG8626396.1"/>
    <property type="molecule type" value="Genomic_DNA"/>
</dbReference>
<comment type="caution">
    <text evidence="1">The sequence shown here is derived from an EMBL/GenBank/DDBJ whole genome shotgun (WGS) entry which is preliminary data.</text>
</comment>
<sequence length="283" mass="32460">MSETNTSASCTSTNVTATEEKNAPMLAKVVKKFNKNELIEFLRKQKDLELDDDDLEIIKKRKMASHDFLKKTKEKFMKDGLESGPASRLADFAKELEDVKIDDNDEELEQCITEIKHKIGIVGSATASNEAVLDDNEAIGRVDYTIKKIINVINEKLIAITQGKQKDLAAGFMQNIMQLESSYHTNTRKRKASMAFDDGFDYLYRIVTTASDWYFIIYTPERIYRLKTEYHVVLAEDILENDADLRRDVKKVIEVIIGMLKDRVEADDAPDSKRARMKKFIKE</sequence>
<dbReference type="OrthoDB" id="2370032at2759"/>
<accession>A0A9N9D896</accession>
<dbReference type="Proteomes" id="UP000789405">
    <property type="component" value="Unassembled WGS sequence"/>
</dbReference>
<organism evidence="1 2">
    <name type="scientific">Dentiscutata erythropus</name>
    <dbReference type="NCBI Taxonomy" id="1348616"/>
    <lineage>
        <taxon>Eukaryota</taxon>
        <taxon>Fungi</taxon>
        <taxon>Fungi incertae sedis</taxon>
        <taxon>Mucoromycota</taxon>
        <taxon>Glomeromycotina</taxon>
        <taxon>Glomeromycetes</taxon>
        <taxon>Diversisporales</taxon>
        <taxon>Gigasporaceae</taxon>
        <taxon>Dentiscutata</taxon>
    </lineage>
</organism>
<keyword evidence="2" id="KW-1185">Reference proteome</keyword>